<evidence type="ECO:0000259" key="4">
    <source>
        <dbReference type="Pfam" id="PF00724"/>
    </source>
</evidence>
<organism evidence="5">
    <name type="scientific">Shewanella xiamenensis</name>
    <dbReference type="NCBI Taxonomy" id="332186"/>
    <lineage>
        <taxon>Bacteria</taxon>
        <taxon>Pseudomonadati</taxon>
        <taxon>Pseudomonadota</taxon>
        <taxon>Gammaproteobacteria</taxon>
        <taxon>Alteromonadales</taxon>
        <taxon>Shewanellaceae</taxon>
        <taxon>Shewanella</taxon>
    </lineage>
</organism>
<dbReference type="SUPFAM" id="SSF51395">
    <property type="entry name" value="FMN-linked oxidoreductases"/>
    <property type="match status" value="1"/>
</dbReference>
<evidence type="ECO:0000256" key="1">
    <source>
        <dbReference type="ARBA" id="ARBA00001917"/>
    </source>
</evidence>
<protein>
    <submittedName>
        <fullName evidence="5">Alkene reductase</fullName>
    </submittedName>
</protein>
<comment type="cofactor">
    <cofactor evidence="1">
        <name>FMN</name>
        <dbReference type="ChEBI" id="CHEBI:58210"/>
    </cofactor>
</comment>
<dbReference type="InterPro" id="IPR045247">
    <property type="entry name" value="Oye-like"/>
</dbReference>
<reference evidence="5" key="1">
    <citation type="journal article" date="2019" name="Int J Environ Res Public Health">
        <title>Characterization of Chromosome-Mediated BlaOXA-894 in Shewanella xiamenensis Isolated from Pig Wastewater.</title>
        <authorList>
            <person name="Zou H."/>
            <person name="Zhou Z."/>
            <person name="Xia H."/>
            <person name="Zhao Q."/>
            <person name="Li X."/>
        </authorList>
    </citation>
    <scope>NUCLEOTIDE SEQUENCE</scope>
    <source>
        <strain evidence="5">2015oxa</strain>
    </source>
</reference>
<accession>A0A1E3UWN1</accession>
<dbReference type="CDD" id="cd02933">
    <property type="entry name" value="OYE_like_FMN"/>
    <property type="match status" value="1"/>
</dbReference>
<dbReference type="PANTHER" id="PTHR22893">
    <property type="entry name" value="NADH OXIDOREDUCTASE-RELATED"/>
    <property type="match status" value="1"/>
</dbReference>
<gene>
    <name evidence="5" type="ORF">E2650_16240</name>
</gene>
<dbReference type="PANTHER" id="PTHR22893:SF135">
    <property type="entry name" value="NAD(P)H:FLAVIN OXIDOREDUCTASE SYE2"/>
    <property type="match status" value="1"/>
</dbReference>
<dbReference type="Proteomes" id="UP001152518">
    <property type="component" value="Unassembled WGS sequence"/>
</dbReference>
<evidence type="ECO:0000256" key="3">
    <source>
        <dbReference type="ARBA" id="ARBA00023002"/>
    </source>
</evidence>
<proteinExistence type="inferred from homology"/>
<feature type="domain" description="NADH:flavin oxidoreductase/NADH oxidase N-terminal" evidence="4">
    <location>
        <begin position="3"/>
        <end position="340"/>
    </location>
</feature>
<dbReference type="RefSeq" id="WP_069454175.1">
    <property type="nucleotide sequence ID" value="NZ_JZWJ01000132.1"/>
</dbReference>
<reference evidence="5" key="2">
    <citation type="submission" date="2019-04" db="EMBL/GenBank/DDBJ databases">
        <authorList>
            <person name="Zou H."/>
        </authorList>
    </citation>
    <scope>NUCLEOTIDE SEQUENCE</scope>
    <source>
        <strain evidence="5">2015oxa</strain>
    </source>
</reference>
<comment type="similarity">
    <text evidence="2">Belongs to the NADH:flavin oxidoreductase/NADH oxidase family.</text>
</comment>
<dbReference type="InterPro" id="IPR013785">
    <property type="entry name" value="Aldolase_TIM"/>
</dbReference>
<dbReference type="InterPro" id="IPR001155">
    <property type="entry name" value="OxRdtase_FMN_N"/>
</dbReference>
<dbReference type="GO" id="GO:0010181">
    <property type="term" value="F:FMN binding"/>
    <property type="evidence" value="ECO:0007669"/>
    <property type="project" value="InterPro"/>
</dbReference>
<dbReference type="EMBL" id="SUNE01000013">
    <property type="protein sequence ID" value="MDG5901412.1"/>
    <property type="molecule type" value="Genomic_DNA"/>
</dbReference>
<dbReference type="Gene3D" id="3.20.20.70">
    <property type="entry name" value="Aldolase class I"/>
    <property type="match status" value="1"/>
</dbReference>
<sequence length="378" mass="41049">MSLFTAYESAALTLQNRIVMAPMTRARTTQPGNIPNDLMAQYYAQRASAGLIISEATQISDDSQGYSFTPGVYTEAQIDGWKKVTAAVHQAGGKIFNQIWHVGRVSHPIFQQGAAPIAPSAIAPVGTKVWIVDEEHPEGQMVDCPEPREMTQADIDRVVADFANAGANAVAAGFDGIEIHGGNGYLIDQFLRTNSNHRTDAYGGTTEKRIRFLLEVVKAVSAQIGADKVGVRLAPYVTFKDMACPEIVDTILLAAKHLSALGVAYLHLSEADWDDAPQIPESFRIELRKVFKGSIIVAGRYDVERANEVIEKGYADLVAFGRAFIANPDLPYRLANQLPLSPFDKGPLFGGSAAGYTDYPSYQEALRAVIRSSDDEVA</sequence>
<dbReference type="AlphaFoldDB" id="A0A1E3UWN1"/>
<dbReference type="Pfam" id="PF00724">
    <property type="entry name" value="Oxidored_FMN"/>
    <property type="match status" value="1"/>
</dbReference>
<dbReference type="GO" id="GO:0005829">
    <property type="term" value="C:cytosol"/>
    <property type="evidence" value="ECO:0007669"/>
    <property type="project" value="TreeGrafter"/>
</dbReference>
<dbReference type="OrthoDB" id="8523426at2"/>
<dbReference type="FunFam" id="3.20.20.70:FF:000059">
    <property type="entry name" value="N-ethylmaleimide reductase, FMN-linked"/>
    <property type="match status" value="1"/>
</dbReference>
<comment type="caution">
    <text evidence="5">The sequence shown here is derived from an EMBL/GenBank/DDBJ whole genome shotgun (WGS) entry which is preliminary data.</text>
</comment>
<dbReference type="GO" id="GO:0016628">
    <property type="term" value="F:oxidoreductase activity, acting on the CH-CH group of donors, NAD or NADP as acceptor"/>
    <property type="evidence" value="ECO:0007669"/>
    <property type="project" value="UniProtKB-ARBA"/>
</dbReference>
<name>A0A1E3UWN1_9GAMM</name>
<keyword evidence="3" id="KW-0560">Oxidoreductase</keyword>
<evidence type="ECO:0000313" key="5">
    <source>
        <dbReference type="EMBL" id="MDG5901412.1"/>
    </source>
</evidence>
<evidence type="ECO:0000256" key="2">
    <source>
        <dbReference type="ARBA" id="ARBA00005979"/>
    </source>
</evidence>